<dbReference type="PROSITE" id="PS50931">
    <property type="entry name" value="HTH_LYSR"/>
    <property type="match status" value="1"/>
</dbReference>
<dbReference type="PANTHER" id="PTHR30537:SF5">
    <property type="entry name" value="HTH-TYPE TRANSCRIPTIONAL ACTIVATOR TTDR-RELATED"/>
    <property type="match status" value="1"/>
</dbReference>
<dbReference type="GO" id="GO:0006351">
    <property type="term" value="P:DNA-templated transcription"/>
    <property type="evidence" value="ECO:0007669"/>
    <property type="project" value="TreeGrafter"/>
</dbReference>
<protein>
    <submittedName>
        <fullName evidence="6">DNA-binding transcriptional regulator, LysR family</fullName>
    </submittedName>
</protein>
<keyword evidence="3 6" id="KW-0238">DNA-binding</keyword>
<feature type="domain" description="HTH lysR-type" evidence="5">
    <location>
        <begin position="1"/>
        <end position="59"/>
    </location>
</feature>
<dbReference type="InterPro" id="IPR005119">
    <property type="entry name" value="LysR_subst-bd"/>
</dbReference>
<dbReference type="GO" id="GO:0003700">
    <property type="term" value="F:DNA-binding transcription factor activity"/>
    <property type="evidence" value="ECO:0007669"/>
    <property type="project" value="InterPro"/>
</dbReference>
<dbReference type="STRING" id="915471.SAMN05216201_105247"/>
<evidence type="ECO:0000313" key="7">
    <source>
        <dbReference type="Proteomes" id="UP000242930"/>
    </source>
</evidence>
<dbReference type="FunFam" id="3.40.190.290:FF:000001">
    <property type="entry name" value="Transcriptional regulator, LysR family"/>
    <property type="match status" value="1"/>
</dbReference>
<keyword evidence="4" id="KW-0804">Transcription</keyword>
<evidence type="ECO:0000259" key="5">
    <source>
        <dbReference type="PROSITE" id="PS50931"/>
    </source>
</evidence>
<dbReference type="CDD" id="cd08422">
    <property type="entry name" value="PBP2_CrgA_like"/>
    <property type="match status" value="1"/>
</dbReference>
<dbReference type="SUPFAM" id="SSF53850">
    <property type="entry name" value="Periplasmic binding protein-like II"/>
    <property type="match status" value="1"/>
</dbReference>
<dbReference type="AlphaFoldDB" id="A0A1H6WWB2"/>
<proteinExistence type="inferred from homology"/>
<dbReference type="Gene3D" id="3.40.190.290">
    <property type="match status" value="1"/>
</dbReference>
<dbReference type="RefSeq" id="WP_090309846.1">
    <property type="nucleotide sequence ID" value="NZ_FNZE01000005.1"/>
</dbReference>
<dbReference type="PANTHER" id="PTHR30537">
    <property type="entry name" value="HTH-TYPE TRANSCRIPTIONAL REGULATOR"/>
    <property type="match status" value="1"/>
</dbReference>
<keyword evidence="7" id="KW-1185">Reference proteome</keyword>
<dbReference type="OrthoDB" id="9786526at2"/>
<evidence type="ECO:0000313" key="6">
    <source>
        <dbReference type="EMBL" id="SEJ20156.1"/>
    </source>
</evidence>
<evidence type="ECO:0000256" key="4">
    <source>
        <dbReference type="ARBA" id="ARBA00023163"/>
    </source>
</evidence>
<name>A0A1H6WWB2_9PSED</name>
<dbReference type="Proteomes" id="UP000242930">
    <property type="component" value="Unassembled WGS sequence"/>
</dbReference>
<evidence type="ECO:0000256" key="3">
    <source>
        <dbReference type="ARBA" id="ARBA00023125"/>
    </source>
</evidence>
<accession>A0A1H6WWB2</accession>
<evidence type="ECO:0000256" key="2">
    <source>
        <dbReference type="ARBA" id="ARBA00023015"/>
    </source>
</evidence>
<reference evidence="7" key="1">
    <citation type="submission" date="2016-10" db="EMBL/GenBank/DDBJ databases">
        <authorList>
            <person name="Varghese N."/>
            <person name="Submissions S."/>
        </authorList>
    </citation>
    <scope>NUCLEOTIDE SEQUENCE [LARGE SCALE GENOMIC DNA]</scope>
    <source>
        <strain evidence="7">LMG 25967</strain>
    </source>
</reference>
<dbReference type="SUPFAM" id="SSF46785">
    <property type="entry name" value="Winged helix' DNA-binding domain"/>
    <property type="match status" value="1"/>
</dbReference>
<dbReference type="Pfam" id="PF03466">
    <property type="entry name" value="LysR_substrate"/>
    <property type="match status" value="1"/>
</dbReference>
<dbReference type="Pfam" id="PF00126">
    <property type="entry name" value="HTH_1"/>
    <property type="match status" value="1"/>
</dbReference>
<organism evidence="6 7">
    <name type="scientific">Pseudomonas linyingensis</name>
    <dbReference type="NCBI Taxonomy" id="915471"/>
    <lineage>
        <taxon>Bacteria</taxon>
        <taxon>Pseudomonadati</taxon>
        <taxon>Pseudomonadota</taxon>
        <taxon>Gammaproteobacteria</taxon>
        <taxon>Pseudomonadales</taxon>
        <taxon>Pseudomonadaceae</taxon>
        <taxon>Pseudomonas</taxon>
    </lineage>
</organism>
<dbReference type="GO" id="GO:0043565">
    <property type="term" value="F:sequence-specific DNA binding"/>
    <property type="evidence" value="ECO:0007669"/>
    <property type="project" value="TreeGrafter"/>
</dbReference>
<dbReference type="EMBL" id="FNZE01000005">
    <property type="protein sequence ID" value="SEJ20156.1"/>
    <property type="molecule type" value="Genomic_DNA"/>
</dbReference>
<dbReference type="InterPro" id="IPR000847">
    <property type="entry name" value="LysR_HTH_N"/>
</dbReference>
<dbReference type="InterPro" id="IPR058163">
    <property type="entry name" value="LysR-type_TF_proteobact-type"/>
</dbReference>
<dbReference type="InterPro" id="IPR036388">
    <property type="entry name" value="WH-like_DNA-bd_sf"/>
</dbReference>
<comment type="similarity">
    <text evidence="1">Belongs to the LysR transcriptional regulatory family.</text>
</comment>
<keyword evidence="2" id="KW-0805">Transcription regulation</keyword>
<gene>
    <name evidence="6" type="ORF">SAMN05216201_105247</name>
</gene>
<dbReference type="Gene3D" id="1.10.10.10">
    <property type="entry name" value="Winged helix-like DNA-binding domain superfamily/Winged helix DNA-binding domain"/>
    <property type="match status" value="1"/>
</dbReference>
<dbReference type="InterPro" id="IPR036390">
    <property type="entry name" value="WH_DNA-bd_sf"/>
</dbReference>
<dbReference type="FunFam" id="1.10.10.10:FF:000001">
    <property type="entry name" value="LysR family transcriptional regulator"/>
    <property type="match status" value="1"/>
</dbReference>
<sequence length="300" mass="33071">MNRLDAMQLFVRVAELGSLSAAANQLGVDRSVVTRQIAALEEHLGSKLMVRSTRRLSLTSAGSSYLEKCRVILELVEEAEAGMMEERLTPRGPLRVSLPLTYGLRRLVPLLLEFSEAYPEIRLAMDFSDRQLNLIEEGIDLTIRITAQPEPGAIVRRLGSSQLITVASPDYLARHGRPRHPDELAGHACLGYSPKVNNRPWTFLVDGQPQAFQLLWRMQANNGDVLAAAAVQGLGITMHPDFIVGEHLAAGRLEALLEEFAPPPLGIYAVLASNRYVPHRVRVLIEFLASRLAEVRSGSA</sequence>
<evidence type="ECO:0000256" key="1">
    <source>
        <dbReference type="ARBA" id="ARBA00009437"/>
    </source>
</evidence>